<dbReference type="EMBL" id="JARKHS020013786">
    <property type="protein sequence ID" value="KAK8775734.1"/>
    <property type="molecule type" value="Genomic_DNA"/>
</dbReference>
<dbReference type="AlphaFoldDB" id="A0AAQ4ELR4"/>
<accession>A0AAQ4ELR4</accession>
<keyword evidence="2" id="KW-1185">Reference proteome</keyword>
<dbReference type="PANTHER" id="PTHR31751">
    <property type="entry name" value="SI:CH211-108C17.2-RELATED-RELATED"/>
    <property type="match status" value="1"/>
</dbReference>
<reference evidence="1 2" key="1">
    <citation type="journal article" date="2023" name="Arcadia Sci">
        <title>De novo assembly of a long-read Amblyomma americanum tick genome.</title>
        <authorList>
            <person name="Chou S."/>
            <person name="Poskanzer K.E."/>
            <person name="Rollins M."/>
            <person name="Thuy-Boun P.S."/>
        </authorList>
    </citation>
    <scope>NUCLEOTIDE SEQUENCE [LARGE SCALE GENOMIC DNA]</scope>
    <source>
        <strain evidence="1">F_SG_1</strain>
        <tissue evidence="1">Salivary glands</tissue>
    </source>
</reference>
<evidence type="ECO:0000313" key="1">
    <source>
        <dbReference type="EMBL" id="KAK8775734.1"/>
    </source>
</evidence>
<dbReference type="PANTHER" id="PTHR31751:SF42">
    <property type="entry name" value="PROTEIN CBG10204"/>
    <property type="match status" value="1"/>
</dbReference>
<proteinExistence type="predicted"/>
<gene>
    <name evidence="1" type="ORF">V5799_030919</name>
</gene>
<sequence length="255" mass="27996">MRALGISIKSARLKPGVVPSVFPHNRSTSPPPRAAFAKRKRREVLEQLLENIAPQEAAASLSPSPSEALVAESVAEADDVANNVPDTTDKSFQVVVRPPTLCKGLQANVKALKTSRKMQTQPQGVSVGGGVQVGSFLVDAATQVNFMLVQSNEVGGGCYMELEDLKRGLQFLENQGITVKALVTDRHIQIKAHMRRERPGIQHKFDVWHVAKGVFKKVTAISKRLVCQEQKARQNLSNLTSRLHCLITNRKHLKS</sequence>
<dbReference type="Proteomes" id="UP001321473">
    <property type="component" value="Unassembled WGS sequence"/>
</dbReference>
<evidence type="ECO:0000313" key="2">
    <source>
        <dbReference type="Proteomes" id="UP001321473"/>
    </source>
</evidence>
<name>A0AAQ4ELR4_AMBAM</name>
<organism evidence="1 2">
    <name type="scientific">Amblyomma americanum</name>
    <name type="common">Lone star tick</name>
    <dbReference type="NCBI Taxonomy" id="6943"/>
    <lineage>
        <taxon>Eukaryota</taxon>
        <taxon>Metazoa</taxon>
        <taxon>Ecdysozoa</taxon>
        <taxon>Arthropoda</taxon>
        <taxon>Chelicerata</taxon>
        <taxon>Arachnida</taxon>
        <taxon>Acari</taxon>
        <taxon>Parasitiformes</taxon>
        <taxon>Ixodida</taxon>
        <taxon>Ixodoidea</taxon>
        <taxon>Ixodidae</taxon>
        <taxon>Amblyomminae</taxon>
        <taxon>Amblyomma</taxon>
    </lineage>
</organism>
<protein>
    <submittedName>
        <fullName evidence="1">Uncharacterized protein</fullName>
    </submittedName>
</protein>
<comment type="caution">
    <text evidence="1">The sequence shown here is derived from an EMBL/GenBank/DDBJ whole genome shotgun (WGS) entry which is preliminary data.</text>
</comment>